<evidence type="ECO:0000313" key="1">
    <source>
        <dbReference type="EMBL" id="KAH9511848.1"/>
    </source>
</evidence>
<dbReference type="EMBL" id="ASGP02000004">
    <property type="protein sequence ID" value="KAH9511848.1"/>
    <property type="molecule type" value="Genomic_DNA"/>
</dbReference>
<reference evidence="1" key="2">
    <citation type="journal article" date="2022" name="Res Sq">
        <title>Comparative Genomics Reveals Insights into the Divergent Evolution of Astigmatic Mites and Household Pest Adaptations.</title>
        <authorList>
            <person name="Xiong Q."/>
            <person name="Wan A.T.-Y."/>
            <person name="Liu X.-Y."/>
            <person name="Fung C.S.-H."/>
            <person name="Xiao X."/>
            <person name="Malainual N."/>
            <person name="Hou J."/>
            <person name="Wang L."/>
            <person name="Wang M."/>
            <person name="Yang K."/>
            <person name="Cui Y."/>
            <person name="Leung E."/>
            <person name="Nong W."/>
            <person name="Shin S.-K."/>
            <person name="Au S."/>
            <person name="Jeong K.Y."/>
            <person name="Chew F.T."/>
            <person name="Hui J."/>
            <person name="Leung T.F."/>
            <person name="Tungtrongchitr A."/>
            <person name="Zhong N."/>
            <person name="Liu Z."/>
            <person name="Tsui S."/>
        </authorList>
    </citation>
    <scope>NUCLEOTIDE SEQUENCE</scope>
    <source>
        <strain evidence="1">Derf</strain>
        <tissue evidence="1">Whole organism</tissue>
    </source>
</reference>
<dbReference type="Proteomes" id="UP000790347">
    <property type="component" value="Unassembled WGS sequence"/>
</dbReference>
<sequence length="184" mass="20798">MNDRKTNLTIPFCIEFNATICNVGITKRIRDRFAFAFFISSEYCFNVLRLPSRKFFNSFTVIFLTSANESVMLKSRSRRCCISTAAILSRPISPRHSSSGRLSMFKCTHNCLITSLSVSILFESCAYGTYDEKIPICCGKILSNTFKHECIRCIHKPINVFIIAFSELESKFSATMPTSPIGPN</sequence>
<accession>A0A922HY31</accession>
<dbReference type="AlphaFoldDB" id="A0A922HY31"/>
<reference evidence="1" key="1">
    <citation type="submission" date="2013-05" db="EMBL/GenBank/DDBJ databases">
        <authorList>
            <person name="Yim A.K.Y."/>
            <person name="Chan T.F."/>
            <person name="Ji K.M."/>
            <person name="Liu X.Y."/>
            <person name="Zhou J.W."/>
            <person name="Li R.Q."/>
            <person name="Yang K.Y."/>
            <person name="Li J."/>
            <person name="Li M."/>
            <person name="Law P.T.W."/>
            <person name="Wu Y.L."/>
            <person name="Cai Z.L."/>
            <person name="Qin H."/>
            <person name="Bao Y."/>
            <person name="Leung R.K.K."/>
            <person name="Ng P.K.S."/>
            <person name="Zou J."/>
            <person name="Zhong X.J."/>
            <person name="Ran P.X."/>
            <person name="Zhong N.S."/>
            <person name="Liu Z.G."/>
            <person name="Tsui S.K.W."/>
        </authorList>
    </citation>
    <scope>NUCLEOTIDE SEQUENCE</scope>
    <source>
        <strain evidence="1">Derf</strain>
        <tissue evidence="1">Whole organism</tissue>
    </source>
</reference>
<gene>
    <name evidence="1" type="ORF">DERF_010274</name>
</gene>
<keyword evidence="2" id="KW-1185">Reference proteome</keyword>
<comment type="caution">
    <text evidence="1">The sequence shown here is derived from an EMBL/GenBank/DDBJ whole genome shotgun (WGS) entry which is preliminary data.</text>
</comment>
<evidence type="ECO:0000313" key="2">
    <source>
        <dbReference type="Proteomes" id="UP000790347"/>
    </source>
</evidence>
<name>A0A922HY31_DERFA</name>
<protein>
    <submittedName>
        <fullName evidence="1">Uncharacterized protein</fullName>
    </submittedName>
</protein>
<proteinExistence type="predicted"/>
<organism evidence="1 2">
    <name type="scientific">Dermatophagoides farinae</name>
    <name type="common">American house dust mite</name>
    <dbReference type="NCBI Taxonomy" id="6954"/>
    <lineage>
        <taxon>Eukaryota</taxon>
        <taxon>Metazoa</taxon>
        <taxon>Ecdysozoa</taxon>
        <taxon>Arthropoda</taxon>
        <taxon>Chelicerata</taxon>
        <taxon>Arachnida</taxon>
        <taxon>Acari</taxon>
        <taxon>Acariformes</taxon>
        <taxon>Sarcoptiformes</taxon>
        <taxon>Astigmata</taxon>
        <taxon>Psoroptidia</taxon>
        <taxon>Analgoidea</taxon>
        <taxon>Pyroglyphidae</taxon>
        <taxon>Dermatophagoidinae</taxon>
        <taxon>Dermatophagoides</taxon>
    </lineage>
</organism>